<evidence type="ECO:0000313" key="2">
    <source>
        <dbReference type="EMBL" id="KAE9209341.1"/>
    </source>
</evidence>
<organism evidence="2 3">
    <name type="scientific">Phytophthora fragariae</name>
    <dbReference type="NCBI Taxonomy" id="53985"/>
    <lineage>
        <taxon>Eukaryota</taxon>
        <taxon>Sar</taxon>
        <taxon>Stramenopiles</taxon>
        <taxon>Oomycota</taxon>
        <taxon>Peronosporomycetes</taxon>
        <taxon>Peronosporales</taxon>
        <taxon>Peronosporaceae</taxon>
        <taxon>Phytophthora</taxon>
    </lineage>
</organism>
<gene>
    <name evidence="2" type="ORF">PF004_g16493</name>
</gene>
<dbReference type="Proteomes" id="UP000476176">
    <property type="component" value="Unassembled WGS sequence"/>
</dbReference>
<accession>A0A6G0NI67</accession>
<name>A0A6G0NI67_9STRA</name>
<dbReference type="AlphaFoldDB" id="A0A6G0NI67"/>
<dbReference type="EMBL" id="QXGC01001173">
    <property type="protein sequence ID" value="KAE9209341.1"/>
    <property type="molecule type" value="Genomic_DNA"/>
</dbReference>
<sequence length="199" mass="21882">MFNWTGTHARPAPGCAGSFRLKSTCLSCVGRRNPSEAPVLKPNTERSRLERQEASPPSDGVRIPSSRHCAPAARLSSLEARPRAANYLKYMSSLCNRPVRGEGSAPPCDARARERLCQVKNTGGAKSQRSPPLASKCWRNAQGSVEKFPRRMQSSRSLPSPESCRLSSFLLSARPNAAACQLLRRVSSSCRVPFERVWD</sequence>
<evidence type="ECO:0000313" key="3">
    <source>
        <dbReference type="Proteomes" id="UP000476176"/>
    </source>
</evidence>
<evidence type="ECO:0000256" key="1">
    <source>
        <dbReference type="SAM" id="MobiDB-lite"/>
    </source>
</evidence>
<proteinExistence type="predicted"/>
<feature type="compositionally biased region" description="Basic and acidic residues" evidence="1">
    <location>
        <begin position="43"/>
        <end position="53"/>
    </location>
</feature>
<reference evidence="2 3" key="1">
    <citation type="submission" date="2018-09" db="EMBL/GenBank/DDBJ databases">
        <title>Genomic investigation of the strawberry pathogen Phytophthora fragariae indicates pathogenicity is determined by transcriptional variation in three key races.</title>
        <authorList>
            <person name="Adams T.M."/>
            <person name="Armitage A.D."/>
            <person name="Sobczyk M.K."/>
            <person name="Bates H.J."/>
            <person name="Dunwell J.M."/>
            <person name="Nellist C.F."/>
            <person name="Harrison R.J."/>
        </authorList>
    </citation>
    <scope>NUCLEOTIDE SEQUENCE [LARGE SCALE GENOMIC DNA]</scope>
    <source>
        <strain evidence="2 3">BC-23</strain>
    </source>
</reference>
<feature type="region of interest" description="Disordered" evidence="1">
    <location>
        <begin position="36"/>
        <end position="66"/>
    </location>
</feature>
<comment type="caution">
    <text evidence="2">The sequence shown here is derived from an EMBL/GenBank/DDBJ whole genome shotgun (WGS) entry which is preliminary data.</text>
</comment>
<protein>
    <submittedName>
        <fullName evidence="2">Uncharacterized protein</fullName>
    </submittedName>
</protein>